<dbReference type="RefSeq" id="WP_229734267.1">
    <property type="nucleotide sequence ID" value="NZ_BMHV01000008.1"/>
</dbReference>
<reference evidence="8" key="1">
    <citation type="journal article" date="2014" name="Int. J. Syst. Evol. Microbiol.">
        <title>Complete genome sequence of Corynebacterium casei LMG S-19264T (=DSM 44701T), isolated from a smear-ripened cheese.</title>
        <authorList>
            <consortium name="US DOE Joint Genome Institute (JGI-PGF)"/>
            <person name="Walter F."/>
            <person name="Albersmeier A."/>
            <person name="Kalinowski J."/>
            <person name="Ruckert C."/>
        </authorList>
    </citation>
    <scope>NUCLEOTIDE SEQUENCE</scope>
    <source>
        <strain evidence="8">CGMCC 1.15254</strain>
    </source>
</reference>
<keyword evidence="4" id="KW-0472">Membrane</keyword>
<organism evidence="8 9">
    <name type="scientific">Terasakiella brassicae</name>
    <dbReference type="NCBI Taxonomy" id="1634917"/>
    <lineage>
        <taxon>Bacteria</taxon>
        <taxon>Pseudomonadati</taxon>
        <taxon>Pseudomonadota</taxon>
        <taxon>Alphaproteobacteria</taxon>
        <taxon>Rhodospirillales</taxon>
        <taxon>Terasakiellaceae</taxon>
        <taxon>Terasakiella</taxon>
    </lineage>
</organism>
<evidence type="ECO:0000259" key="7">
    <source>
        <dbReference type="Pfam" id="PF05433"/>
    </source>
</evidence>
<keyword evidence="6" id="KW-0732">Signal</keyword>
<feature type="signal peptide" evidence="6">
    <location>
        <begin position="1"/>
        <end position="21"/>
    </location>
</feature>
<proteinExistence type="inferred from homology"/>
<name>A0A917FB99_9PROT</name>
<keyword evidence="5" id="KW-0449">Lipoprotein</keyword>
<accession>A0A917FB99</accession>
<evidence type="ECO:0000256" key="5">
    <source>
        <dbReference type="ARBA" id="ARBA00023288"/>
    </source>
</evidence>
<gene>
    <name evidence="8" type="ORF">GCM10011332_14120</name>
</gene>
<evidence type="ECO:0000313" key="8">
    <source>
        <dbReference type="EMBL" id="GGF61512.1"/>
    </source>
</evidence>
<evidence type="ECO:0000256" key="2">
    <source>
        <dbReference type="ARBA" id="ARBA00008681"/>
    </source>
</evidence>
<feature type="chain" id="PRO_5037847145" description="17 kDa surface antigen" evidence="6">
    <location>
        <begin position="22"/>
        <end position="148"/>
    </location>
</feature>
<comment type="subcellular location">
    <subcellularLocation>
        <location evidence="1">Cell outer membrane</location>
        <topology evidence="1">Lipid-anchor</topology>
    </subcellularLocation>
</comment>
<dbReference type="Pfam" id="PF05433">
    <property type="entry name" value="Rick_17kDa_Anti"/>
    <property type="match status" value="1"/>
</dbReference>
<dbReference type="InterPro" id="IPR051407">
    <property type="entry name" value="Bact_OM_lipoprot/Surf_antigen"/>
</dbReference>
<dbReference type="GO" id="GO:0009279">
    <property type="term" value="C:cell outer membrane"/>
    <property type="evidence" value="ECO:0007669"/>
    <property type="project" value="UniProtKB-SubCell"/>
</dbReference>
<dbReference type="PANTHER" id="PTHR35603:SF2">
    <property type="entry name" value="OUTER MEMBRANE LIPOPROTEIN"/>
    <property type="match status" value="1"/>
</dbReference>
<evidence type="ECO:0000313" key="9">
    <source>
        <dbReference type="Proteomes" id="UP000632498"/>
    </source>
</evidence>
<evidence type="ECO:0000256" key="6">
    <source>
        <dbReference type="SAM" id="SignalP"/>
    </source>
</evidence>
<sequence>MKRFMIPLALAGALIFNTGMAQQVQASDETVGTIIGAVGGGLLGSAMGKGKGRLVATAAGTVIGAVIGHEIAHDTYDNDPYEHPRVHAKNRDYRDYDDYDRPRTRVVYQRVPVKVHKHPKHKKWDRVARYDRDILICNKNGKRCHWYD</sequence>
<reference evidence="8" key="2">
    <citation type="submission" date="2020-09" db="EMBL/GenBank/DDBJ databases">
        <authorList>
            <person name="Sun Q."/>
            <person name="Zhou Y."/>
        </authorList>
    </citation>
    <scope>NUCLEOTIDE SEQUENCE</scope>
    <source>
        <strain evidence="8">CGMCC 1.15254</strain>
    </source>
</reference>
<feature type="domain" description="Glycine zipper 2TM" evidence="7">
    <location>
        <begin position="31"/>
        <end position="71"/>
    </location>
</feature>
<dbReference type="PANTHER" id="PTHR35603">
    <property type="match status" value="1"/>
</dbReference>
<protein>
    <recommendedName>
        <fullName evidence="3">17 kDa surface antigen</fullName>
    </recommendedName>
</protein>
<dbReference type="Proteomes" id="UP000632498">
    <property type="component" value="Unassembled WGS sequence"/>
</dbReference>
<comment type="caution">
    <text evidence="8">The sequence shown here is derived from an EMBL/GenBank/DDBJ whole genome shotgun (WGS) entry which is preliminary data.</text>
</comment>
<evidence type="ECO:0000256" key="4">
    <source>
        <dbReference type="ARBA" id="ARBA00023136"/>
    </source>
</evidence>
<dbReference type="AlphaFoldDB" id="A0A917FB99"/>
<comment type="similarity">
    <text evidence="2">Belongs to the rickettsiale 17 kDa surface antigen family.</text>
</comment>
<keyword evidence="9" id="KW-1185">Reference proteome</keyword>
<evidence type="ECO:0000256" key="1">
    <source>
        <dbReference type="ARBA" id="ARBA00004459"/>
    </source>
</evidence>
<dbReference type="EMBL" id="BMHV01000008">
    <property type="protein sequence ID" value="GGF61512.1"/>
    <property type="molecule type" value="Genomic_DNA"/>
</dbReference>
<evidence type="ECO:0000256" key="3">
    <source>
        <dbReference type="ARBA" id="ARBA00015281"/>
    </source>
</evidence>
<dbReference type="InterPro" id="IPR008816">
    <property type="entry name" value="Gly_zipper_2TM_dom"/>
</dbReference>